<dbReference type="InterPro" id="IPR010895">
    <property type="entry name" value="CHRD"/>
</dbReference>
<dbReference type="SMART" id="SM00754">
    <property type="entry name" value="CHRD"/>
    <property type="match status" value="1"/>
</dbReference>
<evidence type="ECO:0000313" key="4">
    <source>
        <dbReference type="Proteomes" id="UP001597116"/>
    </source>
</evidence>
<protein>
    <submittedName>
        <fullName evidence="3">CHRD domain-containing protein</fullName>
    </submittedName>
</protein>
<gene>
    <name evidence="3" type="ORF">ACFQ4C_00790</name>
</gene>
<name>A0ABW3Q581_9BACT</name>
<evidence type="ECO:0000259" key="2">
    <source>
        <dbReference type="PROSITE" id="PS50933"/>
    </source>
</evidence>
<dbReference type="PROSITE" id="PS51257">
    <property type="entry name" value="PROKAR_LIPOPROTEIN"/>
    <property type="match status" value="1"/>
</dbReference>
<evidence type="ECO:0000256" key="1">
    <source>
        <dbReference type="SAM" id="SignalP"/>
    </source>
</evidence>
<dbReference type="Pfam" id="PF07452">
    <property type="entry name" value="CHRD"/>
    <property type="match status" value="1"/>
</dbReference>
<feature type="chain" id="PRO_5045300148" evidence="1">
    <location>
        <begin position="19"/>
        <end position="162"/>
    </location>
</feature>
<sequence>MKRTFAYLMTAFLATALAVTSCSPIKDAPDKKDTVEFEGALAGNWVLPSNGSSATGTFTGTYNKVTKSLSYTINYTGITPTGGSINLAPGGPGTNGASIATFTSLNSPISGTINFTQNQSSEQAQAWENALMEERMYVNLTTTQYPAGEIRGNIMRAPISND</sequence>
<comment type="caution">
    <text evidence="3">The sequence shown here is derived from an EMBL/GenBank/DDBJ whole genome shotgun (WGS) entry which is preliminary data.</text>
</comment>
<organism evidence="3 4">
    <name type="scientific">Larkinella insperata</name>
    <dbReference type="NCBI Taxonomy" id="332158"/>
    <lineage>
        <taxon>Bacteria</taxon>
        <taxon>Pseudomonadati</taxon>
        <taxon>Bacteroidota</taxon>
        <taxon>Cytophagia</taxon>
        <taxon>Cytophagales</taxon>
        <taxon>Spirosomataceae</taxon>
        <taxon>Larkinella</taxon>
    </lineage>
</organism>
<dbReference type="PROSITE" id="PS50933">
    <property type="entry name" value="CHRD"/>
    <property type="match status" value="1"/>
</dbReference>
<feature type="signal peptide" evidence="1">
    <location>
        <begin position="1"/>
        <end position="18"/>
    </location>
</feature>
<keyword evidence="1" id="KW-0732">Signal</keyword>
<proteinExistence type="predicted"/>
<accession>A0ABW3Q581</accession>
<dbReference type="Proteomes" id="UP001597116">
    <property type="component" value="Unassembled WGS sequence"/>
</dbReference>
<dbReference type="EMBL" id="JBHTLP010000001">
    <property type="protein sequence ID" value="MFD1139620.1"/>
    <property type="molecule type" value="Genomic_DNA"/>
</dbReference>
<dbReference type="RefSeq" id="WP_265990308.1">
    <property type="nucleotide sequence ID" value="NZ_CP110973.1"/>
</dbReference>
<evidence type="ECO:0000313" key="3">
    <source>
        <dbReference type="EMBL" id="MFD1139620.1"/>
    </source>
</evidence>
<keyword evidence="4" id="KW-1185">Reference proteome</keyword>
<reference evidence="4" key="1">
    <citation type="journal article" date="2019" name="Int. J. Syst. Evol. Microbiol.">
        <title>The Global Catalogue of Microorganisms (GCM) 10K type strain sequencing project: providing services to taxonomists for standard genome sequencing and annotation.</title>
        <authorList>
            <consortium name="The Broad Institute Genomics Platform"/>
            <consortium name="The Broad Institute Genome Sequencing Center for Infectious Disease"/>
            <person name="Wu L."/>
            <person name="Ma J."/>
        </authorList>
    </citation>
    <scope>NUCLEOTIDE SEQUENCE [LARGE SCALE GENOMIC DNA]</scope>
    <source>
        <strain evidence="4">CCUG 55608</strain>
    </source>
</reference>
<feature type="domain" description="CHRD" evidence="2">
    <location>
        <begin position="33"/>
        <end position="159"/>
    </location>
</feature>